<dbReference type="EMBL" id="UZAH01040960">
    <property type="protein sequence ID" value="VDP59548.1"/>
    <property type="molecule type" value="Genomic_DNA"/>
</dbReference>
<evidence type="ECO:0000313" key="2">
    <source>
        <dbReference type="Proteomes" id="UP000050761"/>
    </source>
</evidence>
<evidence type="ECO:0000313" key="1">
    <source>
        <dbReference type="EMBL" id="VDP59548.1"/>
    </source>
</evidence>
<reference evidence="3" key="2">
    <citation type="submission" date="2019-09" db="UniProtKB">
        <authorList>
            <consortium name="WormBaseParasite"/>
        </authorList>
    </citation>
    <scope>IDENTIFICATION</scope>
</reference>
<reference evidence="1 2" key="1">
    <citation type="submission" date="2018-11" db="EMBL/GenBank/DDBJ databases">
        <authorList>
            <consortium name="Pathogen Informatics"/>
        </authorList>
    </citation>
    <scope>NUCLEOTIDE SEQUENCE [LARGE SCALE GENOMIC DNA]</scope>
</reference>
<gene>
    <name evidence="1" type="ORF">HPBE_LOCUS26815</name>
</gene>
<dbReference type="SUPFAM" id="SSF47862">
    <property type="entry name" value="Saposin"/>
    <property type="match status" value="1"/>
</dbReference>
<keyword evidence="2" id="KW-1185">Reference proteome</keyword>
<dbReference type="InterPro" id="IPR011001">
    <property type="entry name" value="Saposin-like"/>
</dbReference>
<proteinExistence type="predicted"/>
<accession>A0A3P8FJ25</accession>
<sequence>MSIANTTDLQFLEYFRHECPLEAMKSAVMAGVCEYVVSSHPLILFRDLRRGTPAQDTCADCGVCPRSTASIRQTRI</sequence>
<name>A0A183GVU6_HELPZ</name>
<evidence type="ECO:0000313" key="3">
    <source>
        <dbReference type="WBParaSite" id="HPBE_0002681601-mRNA-1"/>
    </source>
</evidence>
<protein>
    <submittedName>
        <fullName evidence="3">4Fe-4S ferredoxin-type domain-containing protein</fullName>
    </submittedName>
</protein>
<dbReference type="OrthoDB" id="5811092at2759"/>
<dbReference type="Proteomes" id="UP000050761">
    <property type="component" value="Unassembled WGS sequence"/>
</dbReference>
<dbReference type="WBParaSite" id="HPBE_0002681601-mRNA-1">
    <property type="protein sequence ID" value="HPBE_0002681601-mRNA-1"/>
    <property type="gene ID" value="HPBE_0002681601"/>
</dbReference>
<organism evidence="2 3">
    <name type="scientific">Heligmosomoides polygyrus</name>
    <name type="common">Parasitic roundworm</name>
    <dbReference type="NCBI Taxonomy" id="6339"/>
    <lineage>
        <taxon>Eukaryota</taxon>
        <taxon>Metazoa</taxon>
        <taxon>Ecdysozoa</taxon>
        <taxon>Nematoda</taxon>
        <taxon>Chromadorea</taxon>
        <taxon>Rhabditida</taxon>
        <taxon>Rhabditina</taxon>
        <taxon>Rhabditomorpha</taxon>
        <taxon>Strongyloidea</taxon>
        <taxon>Heligmosomidae</taxon>
        <taxon>Heligmosomoides</taxon>
    </lineage>
</organism>
<accession>A0A183GVU6</accession>
<dbReference type="AlphaFoldDB" id="A0A183GVU6"/>